<reference evidence="2 3" key="1">
    <citation type="submission" date="2023-04" db="EMBL/GenBank/DDBJ databases">
        <title>A long-awaited taxogenomic arrangement of the family Halomonadaceae.</title>
        <authorList>
            <person name="De La Haba R."/>
            <person name="Chuvochina M."/>
            <person name="Wittouck S."/>
            <person name="Arahal D.R."/>
            <person name="Sanchez-Porro C."/>
            <person name="Hugenholtz P."/>
            <person name="Ventosa A."/>
        </authorList>
    </citation>
    <scope>NUCLEOTIDE SEQUENCE [LARGE SCALE GENOMIC DNA]</scope>
    <source>
        <strain evidence="2 3">DSM 26770</strain>
    </source>
</reference>
<dbReference type="Proteomes" id="UP001251374">
    <property type="component" value="Unassembled WGS sequence"/>
</dbReference>
<evidence type="ECO:0000313" key="3">
    <source>
        <dbReference type="Proteomes" id="UP001251374"/>
    </source>
</evidence>
<protein>
    <submittedName>
        <fullName evidence="2">Low temperature requirement protein A</fullName>
    </submittedName>
</protein>
<evidence type="ECO:0000313" key="2">
    <source>
        <dbReference type="EMBL" id="MDR5907560.1"/>
    </source>
</evidence>
<name>A0ABU1HLV7_9GAMM</name>
<dbReference type="RefSeq" id="WP_309725013.1">
    <property type="nucleotide sequence ID" value="NZ_JARWAM010000021.1"/>
</dbReference>
<feature type="transmembrane region" description="Helical" evidence="1">
    <location>
        <begin position="228"/>
        <end position="246"/>
    </location>
</feature>
<accession>A0ABU1HLV7</accession>
<comment type="caution">
    <text evidence="2">The sequence shown here is derived from an EMBL/GenBank/DDBJ whole genome shotgun (WGS) entry which is preliminary data.</text>
</comment>
<feature type="transmembrane region" description="Helical" evidence="1">
    <location>
        <begin position="44"/>
        <end position="63"/>
    </location>
</feature>
<keyword evidence="1" id="KW-0472">Membrane</keyword>
<feature type="transmembrane region" description="Helical" evidence="1">
    <location>
        <begin position="75"/>
        <end position="93"/>
    </location>
</feature>
<feature type="transmembrane region" description="Helical" evidence="1">
    <location>
        <begin position="20"/>
        <end position="38"/>
    </location>
</feature>
<evidence type="ECO:0000256" key="1">
    <source>
        <dbReference type="SAM" id="Phobius"/>
    </source>
</evidence>
<keyword evidence="1" id="KW-0812">Transmembrane</keyword>
<dbReference type="EMBL" id="JARWAM010000021">
    <property type="protein sequence ID" value="MDR5907560.1"/>
    <property type="molecule type" value="Genomic_DNA"/>
</dbReference>
<dbReference type="PANTHER" id="PTHR36840:SF1">
    <property type="entry name" value="BLL5714 PROTEIN"/>
    <property type="match status" value="1"/>
</dbReference>
<dbReference type="InterPro" id="IPR010640">
    <property type="entry name" value="Low_temperature_requirement_A"/>
</dbReference>
<feature type="transmembrane region" description="Helical" evidence="1">
    <location>
        <begin position="195"/>
        <end position="216"/>
    </location>
</feature>
<gene>
    <name evidence="2" type="ORF">QC821_19995</name>
</gene>
<proteinExistence type="predicted"/>
<organism evidence="2 3">
    <name type="scientific">Franzmannia qiaohouensis</name>
    <dbReference type="NCBI Taxonomy" id="1329370"/>
    <lineage>
        <taxon>Bacteria</taxon>
        <taxon>Pseudomonadati</taxon>
        <taxon>Pseudomonadota</taxon>
        <taxon>Gammaproteobacteria</taxon>
        <taxon>Oceanospirillales</taxon>
        <taxon>Halomonadaceae</taxon>
        <taxon>Franzmannia</taxon>
    </lineage>
</organism>
<sequence length="386" mass="43212">MRLRHRLPEPEAAKPSWLELFYDLVFVAVFIQIGERLSHDLSTAGFLQVLALFAPLWWVWANVAWYMNRFAVDDVVHRLLLLVQLFFIAWMGLSVPDAFGAASTQFVICYIGFRATMIAMYARSLHHAPDQRELLLRHISHFHLPGALLWAGSLLLPVEWRPWVWVGTFLWEAYNAMAPRFLALLKRFPAHTHHLIERFGTLIILVLGETFIKSITVASPPPLSLDTVLFSAPAIATFFGLWWLYFSAIDNAAARVLCEDNPAPWLLAHLPLALVLITSAVAKTKLFESVFSGYLDPFYSALYLGSLALFLTLLCLVAGNRRPPATRSRLAAATLFVLLIPITFVWSTPPALLAGLATAIIAGLILREHSSRTSRVDGSISGSTRR</sequence>
<dbReference type="PANTHER" id="PTHR36840">
    <property type="entry name" value="BLL5714 PROTEIN"/>
    <property type="match status" value="1"/>
</dbReference>
<feature type="transmembrane region" description="Helical" evidence="1">
    <location>
        <begin position="266"/>
        <end position="286"/>
    </location>
</feature>
<feature type="transmembrane region" description="Helical" evidence="1">
    <location>
        <begin position="330"/>
        <end position="346"/>
    </location>
</feature>
<keyword evidence="1" id="KW-1133">Transmembrane helix</keyword>
<feature type="transmembrane region" description="Helical" evidence="1">
    <location>
        <begin position="99"/>
        <end position="122"/>
    </location>
</feature>
<keyword evidence="3" id="KW-1185">Reference proteome</keyword>
<dbReference type="Pfam" id="PF06772">
    <property type="entry name" value="LtrA"/>
    <property type="match status" value="1"/>
</dbReference>
<feature type="transmembrane region" description="Helical" evidence="1">
    <location>
        <begin position="298"/>
        <end position="318"/>
    </location>
</feature>